<name>A0A381P590_9ZZZZ</name>
<dbReference type="CDD" id="cd01300">
    <property type="entry name" value="YtcJ_like"/>
    <property type="match status" value="1"/>
</dbReference>
<dbReference type="SUPFAM" id="SSF51338">
    <property type="entry name" value="Composite domain of metallo-dependent hydrolases"/>
    <property type="match status" value="1"/>
</dbReference>
<gene>
    <name evidence="2" type="ORF">METZ01_LOCUS14904</name>
</gene>
<accession>A0A381P590</accession>
<dbReference type="AlphaFoldDB" id="A0A381P590"/>
<protein>
    <recommendedName>
        <fullName evidence="1">Amidohydrolase 3 domain-containing protein</fullName>
    </recommendedName>
</protein>
<dbReference type="PANTHER" id="PTHR22642:SF2">
    <property type="entry name" value="PROTEIN LONG AFTER FAR-RED 3"/>
    <property type="match status" value="1"/>
</dbReference>
<feature type="domain" description="Amidohydrolase 3" evidence="1">
    <location>
        <begin position="86"/>
        <end position="568"/>
    </location>
</feature>
<dbReference type="Pfam" id="PF07969">
    <property type="entry name" value="Amidohydro_3"/>
    <property type="match status" value="1"/>
</dbReference>
<dbReference type="SUPFAM" id="SSF51556">
    <property type="entry name" value="Metallo-dependent hydrolases"/>
    <property type="match status" value="1"/>
</dbReference>
<dbReference type="Gene3D" id="2.30.40.10">
    <property type="entry name" value="Urease, subunit C, domain 1"/>
    <property type="match status" value="1"/>
</dbReference>
<dbReference type="InterPro" id="IPR032466">
    <property type="entry name" value="Metal_Hydrolase"/>
</dbReference>
<dbReference type="Gene3D" id="3.10.310.70">
    <property type="match status" value="1"/>
</dbReference>
<dbReference type="InterPro" id="IPR011059">
    <property type="entry name" value="Metal-dep_hydrolase_composite"/>
</dbReference>
<evidence type="ECO:0000259" key="1">
    <source>
        <dbReference type="Pfam" id="PF07969"/>
    </source>
</evidence>
<dbReference type="EMBL" id="UINC01000843">
    <property type="protein sequence ID" value="SUZ62050.1"/>
    <property type="molecule type" value="Genomic_DNA"/>
</dbReference>
<dbReference type="InterPro" id="IPR013108">
    <property type="entry name" value="Amidohydro_3"/>
</dbReference>
<sequence>MRETSARTILRLAVPWLALWVLIPASASANQLTVYPARRIITMDPSLPSATAVAVRDDRIVAVGTMETLEPWLEVFDYEIDETFRDKVLLPGFIDPHLHPDLAVSLLARNEIITPEDWDLPSGFIEGVTDRAGYLARLRELVDRDPDSDKTFFTWGYNAFWHGLITRQDLDAISATRPIVVTQRSSHEVVLNTAALDAAQITAAAAARVTDGVDWEAGRFWERGQSVVQGGIARYLRDRDAADNGLALVADLIHRGGVTTISTAGSAPRPGSATWTAFDSERIPFRTLMVPRPGGFNRRPGATLSEKFENDQASNTGRMIYTKGIKFMLDGAMFAQYMQMGPPGYIDGHQGEWLMPPEQLKPQIEPFWQSGFDINIHVNGDLGVDVTLDALEDLLEEYPRPDHRYILQHFGFSRQDQATRLGRLNGVVSATGYYLWQLGDKYAEVGIGSERADQMIRLGSLVRNGVRVTLHSDLPMGPVRPLLAVWSVTTRKTASGTVRGPDEALTLDQALRAVTVDAAWSLRMDHEIGSIAAGKKADFAVLEEDPFAVSPDDVKDIEVWGTVFEGQVFPVLPIEAPSVR</sequence>
<reference evidence="2" key="1">
    <citation type="submission" date="2018-05" db="EMBL/GenBank/DDBJ databases">
        <authorList>
            <person name="Lanie J.A."/>
            <person name="Ng W.-L."/>
            <person name="Kazmierczak K.M."/>
            <person name="Andrzejewski T.M."/>
            <person name="Davidsen T.M."/>
            <person name="Wayne K.J."/>
            <person name="Tettelin H."/>
            <person name="Glass J.I."/>
            <person name="Rusch D."/>
            <person name="Podicherti R."/>
            <person name="Tsui H.-C.T."/>
            <person name="Winkler M.E."/>
        </authorList>
    </citation>
    <scope>NUCLEOTIDE SEQUENCE</scope>
</reference>
<dbReference type="GO" id="GO:0016810">
    <property type="term" value="F:hydrolase activity, acting on carbon-nitrogen (but not peptide) bonds"/>
    <property type="evidence" value="ECO:0007669"/>
    <property type="project" value="InterPro"/>
</dbReference>
<dbReference type="PANTHER" id="PTHR22642">
    <property type="entry name" value="IMIDAZOLONEPROPIONASE"/>
    <property type="match status" value="1"/>
</dbReference>
<organism evidence="2">
    <name type="scientific">marine metagenome</name>
    <dbReference type="NCBI Taxonomy" id="408172"/>
    <lineage>
        <taxon>unclassified sequences</taxon>
        <taxon>metagenomes</taxon>
        <taxon>ecological metagenomes</taxon>
    </lineage>
</organism>
<dbReference type="InterPro" id="IPR033932">
    <property type="entry name" value="YtcJ-like"/>
</dbReference>
<proteinExistence type="predicted"/>
<dbReference type="Gene3D" id="3.20.20.140">
    <property type="entry name" value="Metal-dependent hydrolases"/>
    <property type="match status" value="1"/>
</dbReference>
<evidence type="ECO:0000313" key="2">
    <source>
        <dbReference type="EMBL" id="SUZ62050.1"/>
    </source>
</evidence>